<feature type="domain" description="F-box" evidence="2">
    <location>
        <begin position="1"/>
        <end position="45"/>
    </location>
</feature>
<accession>A0A3N4J562</accession>
<organism evidence="3 4">
    <name type="scientific">Choiromyces venosus 120613-1</name>
    <dbReference type="NCBI Taxonomy" id="1336337"/>
    <lineage>
        <taxon>Eukaryota</taxon>
        <taxon>Fungi</taxon>
        <taxon>Dikarya</taxon>
        <taxon>Ascomycota</taxon>
        <taxon>Pezizomycotina</taxon>
        <taxon>Pezizomycetes</taxon>
        <taxon>Pezizales</taxon>
        <taxon>Tuberaceae</taxon>
        <taxon>Choiromyces</taxon>
    </lineage>
</organism>
<reference evidence="3 4" key="1">
    <citation type="journal article" date="2018" name="Nat. Ecol. Evol.">
        <title>Pezizomycetes genomes reveal the molecular basis of ectomycorrhizal truffle lifestyle.</title>
        <authorList>
            <person name="Murat C."/>
            <person name="Payen T."/>
            <person name="Noel B."/>
            <person name="Kuo A."/>
            <person name="Morin E."/>
            <person name="Chen J."/>
            <person name="Kohler A."/>
            <person name="Krizsan K."/>
            <person name="Balestrini R."/>
            <person name="Da Silva C."/>
            <person name="Montanini B."/>
            <person name="Hainaut M."/>
            <person name="Levati E."/>
            <person name="Barry K.W."/>
            <person name="Belfiori B."/>
            <person name="Cichocki N."/>
            <person name="Clum A."/>
            <person name="Dockter R.B."/>
            <person name="Fauchery L."/>
            <person name="Guy J."/>
            <person name="Iotti M."/>
            <person name="Le Tacon F."/>
            <person name="Lindquist E.A."/>
            <person name="Lipzen A."/>
            <person name="Malagnac F."/>
            <person name="Mello A."/>
            <person name="Molinier V."/>
            <person name="Miyauchi S."/>
            <person name="Poulain J."/>
            <person name="Riccioni C."/>
            <person name="Rubini A."/>
            <person name="Sitrit Y."/>
            <person name="Splivallo R."/>
            <person name="Traeger S."/>
            <person name="Wang M."/>
            <person name="Zifcakova L."/>
            <person name="Wipf D."/>
            <person name="Zambonelli A."/>
            <person name="Paolocci F."/>
            <person name="Nowrousian M."/>
            <person name="Ottonello S."/>
            <person name="Baldrian P."/>
            <person name="Spatafora J.W."/>
            <person name="Henrissat B."/>
            <person name="Nagy L.G."/>
            <person name="Aury J.M."/>
            <person name="Wincker P."/>
            <person name="Grigoriev I.V."/>
            <person name="Bonfante P."/>
            <person name="Martin F.M."/>
        </authorList>
    </citation>
    <scope>NUCLEOTIDE SEQUENCE [LARGE SCALE GENOMIC DNA]</scope>
    <source>
        <strain evidence="3 4">120613-1</strain>
    </source>
</reference>
<evidence type="ECO:0000259" key="2">
    <source>
        <dbReference type="PROSITE" id="PS50181"/>
    </source>
</evidence>
<protein>
    <recommendedName>
        <fullName evidence="2">F-box domain-containing protein</fullName>
    </recommendedName>
</protein>
<name>A0A3N4J562_9PEZI</name>
<dbReference type="OrthoDB" id="10383967at2759"/>
<feature type="region of interest" description="Disordered" evidence="1">
    <location>
        <begin position="209"/>
        <end position="239"/>
    </location>
</feature>
<evidence type="ECO:0000313" key="3">
    <source>
        <dbReference type="EMBL" id="RPA93449.1"/>
    </source>
</evidence>
<dbReference type="InterPro" id="IPR036047">
    <property type="entry name" value="F-box-like_dom_sf"/>
</dbReference>
<sequence>MTGQIPPYLLVDILRNLNTKELLKTQSVSKTFHEELTTRALLRRILFTLPPTLSPAEEVPGLSITYDLHPVFRLSEYIPGPTPLCSRVLLRDSGWPVSRYPVCLAFACAPACTKVEVELCGAVLVVEGAEGVSVFGVLEGLDALMNERHANGRLCWDSVQFPFAGFRTPLLPSTSGGGSSPRLIPEFHNLPEITRQLSHGKTATSSLITFEDQISPPASLPSPIPHPPPPPPPPSSSST</sequence>
<evidence type="ECO:0000256" key="1">
    <source>
        <dbReference type="SAM" id="MobiDB-lite"/>
    </source>
</evidence>
<dbReference type="Proteomes" id="UP000276215">
    <property type="component" value="Unassembled WGS sequence"/>
</dbReference>
<dbReference type="Pfam" id="PF00646">
    <property type="entry name" value="F-box"/>
    <property type="match status" value="1"/>
</dbReference>
<keyword evidence="4" id="KW-1185">Reference proteome</keyword>
<proteinExistence type="predicted"/>
<dbReference type="PROSITE" id="PS50181">
    <property type="entry name" value="FBOX"/>
    <property type="match status" value="1"/>
</dbReference>
<dbReference type="AlphaFoldDB" id="A0A3N4J562"/>
<dbReference type="SUPFAM" id="SSF81383">
    <property type="entry name" value="F-box domain"/>
    <property type="match status" value="1"/>
</dbReference>
<dbReference type="EMBL" id="ML120452">
    <property type="protein sequence ID" value="RPA93449.1"/>
    <property type="molecule type" value="Genomic_DNA"/>
</dbReference>
<dbReference type="InterPro" id="IPR001810">
    <property type="entry name" value="F-box_dom"/>
</dbReference>
<evidence type="ECO:0000313" key="4">
    <source>
        <dbReference type="Proteomes" id="UP000276215"/>
    </source>
</evidence>
<gene>
    <name evidence="3" type="ORF">L873DRAFT_62156</name>
</gene>
<feature type="compositionally biased region" description="Pro residues" evidence="1">
    <location>
        <begin position="218"/>
        <end position="239"/>
    </location>
</feature>